<evidence type="ECO:0000256" key="12">
    <source>
        <dbReference type="PROSITE-ProRule" id="PRU01360"/>
    </source>
</evidence>
<accession>A0A239AAJ2</accession>
<dbReference type="CDD" id="cd01347">
    <property type="entry name" value="ligand_gated_channel"/>
    <property type="match status" value="1"/>
</dbReference>
<gene>
    <name evidence="16" type="ORF">SAMN05192560_1755</name>
</gene>
<dbReference type="GO" id="GO:0009279">
    <property type="term" value="C:cell outer membrane"/>
    <property type="evidence" value="ECO:0007669"/>
    <property type="project" value="UniProtKB-SubCell"/>
</dbReference>
<dbReference type="InterPro" id="IPR039426">
    <property type="entry name" value="TonB-dep_rcpt-like"/>
</dbReference>
<dbReference type="Proteomes" id="UP000198305">
    <property type="component" value="Unassembled WGS sequence"/>
</dbReference>
<evidence type="ECO:0000256" key="4">
    <source>
        <dbReference type="ARBA" id="ARBA00022452"/>
    </source>
</evidence>
<dbReference type="RefSeq" id="WP_245835103.1">
    <property type="nucleotide sequence ID" value="NZ_FZOA01000007.1"/>
</dbReference>
<evidence type="ECO:0000256" key="5">
    <source>
        <dbReference type="ARBA" id="ARBA00022692"/>
    </source>
</evidence>
<evidence type="ECO:0000256" key="3">
    <source>
        <dbReference type="ARBA" id="ARBA00022448"/>
    </source>
</evidence>
<dbReference type="InterPro" id="IPR037066">
    <property type="entry name" value="Plug_dom_sf"/>
</dbReference>
<dbReference type="EMBL" id="FZOA01000007">
    <property type="protein sequence ID" value="SNR92351.1"/>
    <property type="molecule type" value="Genomic_DNA"/>
</dbReference>
<evidence type="ECO:0000256" key="2">
    <source>
        <dbReference type="ARBA" id="ARBA00009810"/>
    </source>
</evidence>
<dbReference type="InterPro" id="IPR012910">
    <property type="entry name" value="Plug_dom"/>
</dbReference>
<evidence type="ECO:0000313" key="16">
    <source>
        <dbReference type="EMBL" id="SNR92351.1"/>
    </source>
</evidence>
<evidence type="ECO:0000256" key="9">
    <source>
        <dbReference type="ARBA" id="ARBA00023136"/>
    </source>
</evidence>
<protein>
    <submittedName>
        <fullName evidence="16">Iron complex outermembrane recepter protein</fullName>
    </submittedName>
</protein>
<dbReference type="Pfam" id="PF00593">
    <property type="entry name" value="TonB_dep_Rec_b-barrel"/>
    <property type="match status" value="1"/>
</dbReference>
<evidence type="ECO:0000259" key="14">
    <source>
        <dbReference type="Pfam" id="PF00593"/>
    </source>
</evidence>
<evidence type="ECO:0000256" key="11">
    <source>
        <dbReference type="ARBA" id="ARBA00023237"/>
    </source>
</evidence>
<evidence type="ECO:0000313" key="17">
    <source>
        <dbReference type="Proteomes" id="UP000198305"/>
    </source>
</evidence>
<name>A0A239AAJ2_9PROT</name>
<keyword evidence="9 12" id="KW-0472">Membrane</keyword>
<dbReference type="InterPro" id="IPR036942">
    <property type="entry name" value="Beta-barrel_TonB_sf"/>
</dbReference>
<keyword evidence="4 12" id="KW-1134">Transmembrane beta strand</keyword>
<dbReference type="PANTHER" id="PTHR30069">
    <property type="entry name" value="TONB-DEPENDENT OUTER MEMBRANE RECEPTOR"/>
    <property type="match status" value="1"/>
</dbReference>
<feature type="domain" description="TonB-dependent receptor-like beta-barrel" evidence="14">
    <location>
        <begin position="285"/>
        <end position="715"/>
    </location>
</feature>
<comment type="similarity">
    <text evidence="2 12 13">Belongs to the TonB-dependent receptor family.</text>
</comment>
<keyword evidence="8 13" id="KW-0798">TonB box</keyword>
<keyword evidence="10" id="KW-0675">Receptor</keyword>
<dbReference type="GO" id="GO:0015344">
    <property type="term" value="F:siderophore uptake transmembrane transporter activity"/>
    <property type="evidence" value="ECO:0007669"/>
    <property type="project" value="TreeGrafter"/>
</dbReference>
<keyword evidence="5 12" id="KW-0812">Transmembrane</keyword>
<evidence type="ECO:0000256" key="6">
    <source>
        <dbReference type="ARBA" id="ARBA00022729"/>
    </source>
</evidence>
<evidence type="ECO:0000259" key="15">
    <source>
        <dbReference type="Pfam" id="PF07715"/>
    </source>
</evidence>
<reference evidence="17" key="1">
    <citation type="submission" date="2017-06" db="EMBL/GenBank/DDBJ databases">
        <authorList>
            <person name="Varghese N."/>
            <person name="Submissions S."/>
        </authorList>
    </citation>
    <scope>NUCLEOTIDE SEQUENCE [LARGE SCALE GENOMIC DNA]</scope>
    <source>
        <strain evidence="17">Ca-68</strain>
    </source>
</reference>
<keyword evidence="3 12" id="KW-0813">Transport</keyword>
<evidence type="ECO:0000256" key="13">
    <source>
        <dbReference type="RuleBase" id="RU003357"/>
    </source>
</evidence>
<evidence type="ECO:0000256" key="1">
    <source>
        <dbReference type="ARBA" id="ARBA00004571"/>
    </source>
</evidence>
<dbReference type="PANTHER" id="PTHR30069:SF53">
    <property type="entry name" value="COLICIN I RECEPTOR-RELATED"/>
    <property type="match status" value="1"/>
</dbReference>
<comment type="subcellular location">
    <subcellularLocation>
        <location evidence="1 12">Cell outer membrane</location>
        <topology evidence="1 12">Multi-pass membrane protein</topology>
    </subcellularLocation>
</comment>
<dbReference type="PROSITE" id="PS52016">
    <property type="entry name" value="TONB_DEPENDENT_REC_3"/>
    <property type="match status" value="1"/>
</dbReference>
<keyword evidence="11 12" id="KW-0998">Cell outer membrane</keyword>
<organism evidence="16 17">
    <name type="scientific">Methylobacillus rhizosphaerae</name>
    <dbReference type="NCBI Taxonomy" id="551994"/>
    <lineage>
        <taxon>Bacteria</taxon>
        <taxon>Pseudomonadati</taxon>
        <taxon>Pseudomonadota</taxon>
        <taxon>Betaproteobacteria</taxon>
        <taxon>Nitrosomonadales</taxon>
        <taxon>Methylophilaceae</taxon>
        <taxon>Methylobacillus</taxon>
    </lineage>
</organism>
<dbReference type="AlphaFoldDB" id="A0A239AAJ2"/>
<dbReference type="Gene3D" id="2.170.130.10">
    <property type="entry name" value="TonB-dependent receptor, plug domain"/>
    <property type="match status" value="1"/>
</dbReference>
<sequence length="739" mass="81411">MPPVVAMADDGEVVLAPIEISSGRGGAVVQAPSVTESYSAEQIRHTINAATSAQTLKYLPSLQVRERYIGDRNGIVASRTAGTLSSAQTLLYADGILLSNLLGNSYAFPPRWGMVSPEEIEQVDVMYGPFSALYPGNSMGGVMNITTRMPEKFEAHANLQMFQQRFELYGTQQRNEGKHFSASIGNKVNDLSFWLGADHLDTYSQPMQFAVATASAAGSGVAVTGAYRDCSEKGQPRLVFGAYGMDHSVQDNAKLKLAYDITPDMKARYNLGIWQLDSETDAESYLQDAAGNPFYNGNVNIDGNTYNVRGLNPTAAQAVHLMQSLQLASHTNGTWDWHVGLSDYRYNKDISRVSTASNPDVSKMGTIQDMRGTGWTALDAGAIWRPGTHEVSFGYHVDHYALRSVTFNTTDWKSGSKLGRNSASQGDTLTQALYLQDAWRWNDQWKLTMGGRYEYWRAYDGQNAATLGGSLQSSEYADKSAQHFSPKLAISFEPEPAWGFTAAFGKAYRYPTVSELFQSITSGSNFVQANPDLQPERVLSGELTAERRFAKGFVRATLFHEHKQDALISQTVTAGASACGSATCSFIQNIDLVRTRGVELATQWQNVLVNGLDWGGSLTLTDAEILRNKANPETEGKHPARIPAVVAKAVATYHQNDALSYSLAMRYSGRQYAYLDNSDSNPDVYGGASHYFFIDARLAYQFADRWTATLGVDNLNNYKAYAYHPYPQRTAFLQVKFDY</sequence>
<dbReference type="Pfam" id="PF07715">
    <property type="entry name" value="Plug"/>
    <property type="match status" value="1"/>
</dbReference>
<keyword evidence="6" id="KW-0732">Signal</keyword>
<dbReference type="GO" id="GO:0044718">
    <property type="term" value="P:siderophore transmembrane transport"/>
    <property type="evidence" value="ECO:0007669"/>
    <property type="project" value="TreeGrafter"/>
</dbReference>
<proteinExistence type="inferred from homology"/>
<evidence type="ECO:0000256" key="8">
    <source>
        <dbReference type="ARBA" id="ARBA00023077"/>
    </source>
</evidence>
<dbReference type="InterPro" id="IPR000531">
    <property type="entry name" value="Beta-barrel_TonB"/>
</dbReference>
<dbReference type="Gene3D" id="2.40.170.20">
    <property type="entry name" value="TonB-dependent receptor, beta-barrel domain"/>
    <property type="match status" value="1"/>
</dbReference>
<keyword evidence="7" id="KW-0406">Ion transport</keyword>
<keyword evidence="17" id="KW-1185">Reference proteome</keyword>
<dbReference type="SUPFAM" id="SSF56935">
    <property type="entry name" value="Porins"/>
    <property type="match status" value="1"/>
</dbReference>
<feature type="domain" description="TonB-dependent receptor plug" evidence="15">
    <location>
        <begin position="30"/>
        <end position="142"/>
    </location>
</feature>
<evidence type="ECO:0000256" key="7">
    <source>
        <dbReference type="ARBA" id="ARBA00023065"/>
    </source>
</evidence>
<evidence type="ECO:0000256" key="10">
    <source>
        <dbReference type="ARBA" id="ARBA00023170"/>
    </source>
</evidence>